<protein>
    <recommendedName>
        <fullName evidence="3">UDP-N-acetylglucosamine 2-epimerase (non-hydrolyzing)</fullName>
        <ecNumber evidence="3">5.1.3.14</ecNumber>
    </recommendedName>
</protein>
<evidence type="ECO:0000256" key="1">
    <source>
        <dbReference type="ARBA" id="ARBA00023235"/>
    </source>
</evidence>
<evidence type="ECO:0000256" key="3">
    <source>
        <dbReference type="ARBA" id="ARBA00038858"/>
    </source>
</evidence>
<dbReference type="EC" id="5.1.3.14" evidence="3"/>
<gene>
    <name evidence="6" type="primary">wecB</name>
    <name evidence="6" type="ORF">SHI21_18180</name>
</gene>
<keyword evidence="1 4" id="KW-0413">Isomerase</keyword>
<dbReference type="Proteomes" id="UP001302274">
    <property type="component" value="Unassembled WGS sequence"/>
</dbReference>
<dbReference type="Gene3D" id="3.40.50.2000">
    <property type="entry name" value="Glycogen Phosphorylase B"/>
    <property type="match status" value="2"/>
</dbReference>
<evidence type="ECO:0000256" key="2">
    <source>
        <dbReference type="ARBA" id="ARBA00038209"/>
    </source>
</evidence>
<organism evidence="6 7">
    <name type="scientific">Bacteriovorax antarcticus</name>
    <dbReference type="NCBI Taxonomy" id="3088717"/>
    <lineage>
        <taxon>Bacteria</taxon>
        <taxon>Pseudomonadati</taxon>
        <taxon>Bdellovibrionota</taxon>
        <taxon>Bacteriovoracia</taxon>
        <taxon>Bacteriovoracales</taxon>
        <taxon>Bacteriovoracaceae</taxon>
        <taxon>Bacteriovorax</taxon>
    </lineage>
</organism>
<dbReference type="EMBL" id="JAYGJQ010000003">
    <property type="protein sequence ID" value="MEA9358168.1"/>
    <property type="molecule type" value="Genomic_DNA"/>
</dbReference>
<comment type="similarity">
    <text evidence="2 4">Belongs to the UDP-N-acetylglucosamine 2-epimerase family.</text>
</comment>
<evidence type="ECO:0000313" key="7">
    <source>
        <dbReference type="Proteomes" id="UP001302274"/>
    </source>
</evidence>
<dbReference type="PANTHER" id="PTHR43174:SF2">
    <property type="entry name" value="UDP-N-ACETYLGLUCOSAMINE 2-EPIMERASE"/>
    <property type="match status" value="1"/>
</dbReference>
<feature type="domain" description="UDP-N-acetylglucosamine 2-epimerase" evidence="5">
    <location>
        <begin position="30"/>
        <end position="374"/>
    </location>
</feature>
<dbReference type="SUPFAM" id="SSF53756">
    <property type="entry name" value="UDP-Glycosyltransferase/glycogen phosphorylase"/>
    <property type="match status" value="1"/>
</dbReference>
<evidence type="ECO:0000259" key="5">
    <source>
        <dbReference type="Pfam" id="PF02350"/>
    </source>
</evidence>
<evidence type="ECO:0000313" key="6">
    <source>
        <dbReference type="EMBL" id="MEA9358168.1"/>
    </source>
</evidence>
<dbReference type="RefSeq" id="WP_323578460.1">
    <property type="nucleotide sequence ID" value="NZ_JAYGJQ010000003.1"/>
</dbReference>
<reference evidence="6 7" key="1">
    <citation type="submission" date="2023-11" db="EMBL/GenBank/DDBJ databases">
        <title>A Novel Polar Bacteriovorax (B. antarcticus) Isolated from the Biocrust in Antarctica.</title>
        <authorList>
            <person name="Mun W."/>
            <person name="Choi S.Y."/>
            <person name="Mitchell R.J."/>
        </authorList>
    </citation>
    <scope>NUCLEOTIDE SEQUENCE [LARGE SCALE GENOMIC DNA]</scope>
    <source>
        <strain evidence="6 7">PP10</strain>
    </source>
</reference>
<accession>A0ABU5VYL5</accession>
<dbReference type="PANTHER" id="PTHR43174">
    <property type="entry name" value="UDP-N-ACETYLGLUCOSAMINE 2-EPIMERASE"/>
    <property type="match status" value="1"/>
</dbReference>
<evidence type="ECO:0000256" key="4">
    <source>
        <dbReference type="RuleBase" id="RU003513"/>
    </source>
</evidence>
<proteinExistence type="inferred from homology"/>
<dbReference type="InterPro" id="IPR029767">
    <property type="entry name" value="WecB-like"/>
</dbReference>
<comment type="caution">
    <text evidence="6">The sequence shown here is derived from an EMBL/GenBank/DDBJ whole genome shotgun (WGS) entry which is preliminary data.</text>
</comment>
<dbReference type="CDD" id="cd03786">
    <property type="entry name" value="GTB_UDP-GlcNAc_2-Epimerase"/>
    <property type="match status" value="1"/>
</dbReference>
<sequence length="421" mass="46546">MNLNNSKNILTFFGTRPEAIKMIPVIKSLRNKGFKVTVGLSGQHTDMVDQLLELFGESADFTLNIQGSVKNVEDPIVLIIPGLCAKLREIKPDLILVHGDTSSTLAGALAGYYEKIPVGHVEAGLRSSNIFHPWPEEINRKLTADLTLLHFAPTVLAKENLLRENVPGDEIFVTGNTVVDALYMMNDEIEKNDALRTGFEGKYNFLNADKKWILMTGHRRENLGEGLNNVMQAILELSKRSDVEIIFPVHPNPKVRSSFAELITSDCPVHIVDPLPYSEMVWLLSRSSLVITDSGGIQEEAPSFKVPAVVTRETTERKEAVLKGWAKLVGTDKQKIIDASNEFLDSISLKQYLDLEENPYGDGTAADQISSVIESLTCKEGYFFAVNKKKEEQIVLSASIAEAVGPSVVTYKKTDLVSISM</sequence>
<keyword evidence="7" id="KW-1185">Reference proteome</keyword>
<name>A0ABU5VYL5_9BACT</name>
<dbReference type="InterPro" id="IPR003331">
    <property type="entry name" value="UDP_GlcNAc_Epimerase_2_dom"/>
</dbReference>
<dbReference type="NCBIfam" id="TIGR00236">
    <property type="entry name" value="wecB"/>
    <property type="match status" value="1"/>
</dbReference>
<dbReference type="Pfam" id="PF02350">
    <property type="entry name" value="Epimerase_2"/>
    <property type="match status" value="1"/>
</dbReference>
<dbReference type="GO" id="GO:0008761">
    <property type="term" value="F:UDP-N-acetylglucosamine 2-epimerase activity"/>
    <property type="evidence" value="ECO:0007669"/>
    <property type="project" value="UniProtKB-EC"/>
</dbReference>